<accession>A0A4Y2KPV6</accession>
<reference evidence="2 3" key="1">
    <citation type="journal article" date="2019" name="Sci. Rep.">
        <title>Orb-weaving spider Araneus ventricosus genome elucidates the spidroin gene catalogue.</title>
        <authorList>
            <person name="Kono N."/>
            <person name="Nakamura H."/>
            <person name="Ohtoshi R."/>
            <person name="Moran D.A.P."/>
            <person name="Shinohara A."/>
            <person name="Yoshida Y."/>
            <person name="Fujiwara M."/>
            <person name="Mori M."/>
            <person name="Tomita M."/>
            <person name="Arakawa K."/>
        </authorList>
    </citation>
    <scope>NUCLEOTIDE SEQUENCE [LARGE SCALE GENOMIC DNA]</scope>
</reference>
<feature type="non-terminal residue" evidence="2">
    <location>
        <position position="1"/>
    </location>
</feature>
<proteinExistence type="predicted"/>
<protein>
    <submittedName>
        <fullName evidence="2">Uncharacterized protein</fullName>
    </submittedName>
</protein>
<sequence>SIHGGSSVESGLELGTLRSRCRDLTTKTPQNDLDLEKTTVSHEAKTLT</sequence>
<feature type="compositionally biased region" description="Low complexity" evidence="1">
    <location>
        <begin position="1"/>
        <end position="15"/>
    </location>
</feature>
<keyword evidence="3" id="KW-1185">Reference proteome</keyword>
<name>A0A4Y2KPV6_ARAVE</name>
<organism evidence="2 3">
    <name type="scientific">Araneus ventricosus</name>
    <name type="common">Orbweaver spider</name>
    <name type="synonym">Epeira ventricosa</name>
    <dbReference type="NCBI Taxonomy" id="182803"/>
    <lineage>
        <taxon>Eukaryota</taxon>
        <taxon>Metazoa</taxon>
        <taxon>Ecdysozoa</taxon>
        <taxon>Arthropoda</taxon>
        <taxon>Chelicerata</taxon>
        <taxon>Arachnida</taxon>
        <taxon>Araneae</taxon>
        <taxon>Araneomorphae</taxon>
        <taxon>Entelegynae</taxon>
        <taxon>Araneoidea</taxon>
        <taxon>Araneidae</taxon>
        <taxon>Araneus</taxon>
    </lineage>
</organism>
<feature type="region of interest" description="Disordered" evidence="1">
    <location>
        <begin position="1"/>
        <end position="48"/>
    </location>
</feature>
<dbReference type="EMBL" id="BGPR01195816">
    <property type="protein sequence ID" value="GBN04179.1"/>
    <property type="molecule type" value="Genomic_DNA"/>
</dbReference>
<comment type="caution">
    <text evidence="2">The sequence shown here is derived from an EMBL/GenBank/DDBJ whole genome shotgun (WGS) entry which is preliminary data.</text>
</comment>
<gene>
    <name evidence="2" type="ORF">AVEN_31727_1</name>
</gene>
<feature type="compositionally biased region" description="Basic and acidic residues" evidence="1">
    <location>
        <begin position="34"/>
        <end position="48"/>
    </location>
</feature>
<dbReference type="AlphaFoldDB" id="A0A4Y2KPV6"/>
<evidence type="ECO:0000313" key="3">
    <source>
        <dbReference type="Proteomes" id="UP000499080"/>
    </source>
</evidence>
<dbReference type="Proteomes" id="UP000499080">
    <property type="component" value="Unassembled WGS sequence"/>
</dbReference>
<evidence type="ECO:0000313" key="2">
    <source>
        <dbReference type="EMBL" id="GBN04179.1"/>
    </source>
</evidence>
<evidence type="ECO:0000256" key="1">
    <source>
        <dbReference type="SAM" id="MobiDB-lite"/>
    </source>
</evidence>